<gene>
    <name evidence="5" type="ORF">RJ640_001954</name>
</gene>
<dbReference type="InterPro" id="IPR005178">
    <property type="entry name" value="Ostalpha/TMEM184C"/>
</dbReference>
<accession>A0AA88UA76</accession>
<dbReference type="Proteomes" id="UP001187471">
    <property type="component" value="Unassembled WGS sequence"/>
</dbReference>
<keyword evidence="3" id="KW-1133">Transmembrane helix</keyword>
<reference evidence="5" key="1">
    <citation type="submission" date="2022-12" db="EMBL/GenBank/DDBJ databases">
        <title>Draft genome assemblies for two species of Escallonia (Escalloniales).</title>
        <authorList>
            <person name="Chanderbali A."/>
            <person name="Dervinis C."/>
            <person name="Anghel I."/>
            <person name="Soltis D."/>
            <person name="Soltis P."/>
            <person name="Zapata F."/>
        </authorList>
    </citation>
    <scope>NUCLEOTIDE SEQUENCE</scope>
    <source>
        <strain evidence="5">UCBG92.1500</strain>
        <tissue evidence="5">Leaf</tissue>
    </source>
</reference>
<comment type="subcellular location">
    <subcellularLocation>
        <location evidence="1">Membrane</location>
        <topology evidence="1">Multi-pass membrane protein</topology>
    </subcellularLocation>
</comment>
<keyword evidence="2" id="KW-0812">Transmembrane</keyword>
<keyword evidence="6" id="KW-1185">Reference proteome</keyword>
<evidence type="ECO:0000256" key="2">
    <source>
        <dbReference type="ARBA" id="ARBA00022692"/>
    </source>
</evidence>
<evidence type="ECO:0000256" key="4">
    <source>
        <dbReference type="ARBA" id="ARBA00023136"/>
    </source>
</evidence>
<organism evidence="5 6">
    <name type="scientific">Escallonia rubra</name>
    <dbReference type="NCBI Taxonomy" id="112253"/>
    <lineage>
        <taxon>Eukaryota</taxon>
        <taxon>Viridiplantae</taxon>
        <taxon>Streptophyta</taxon>
        <taxon>Embryophyta</taxon>
        <taxon>Tracheophyta</taxon>
        <taxon>Spermatophyta</taxon>
        <taxon>Magnoliopsida</taxon>
        <taxon>eudicotyledons</taxon>
        <taxon>Gunneridae</taxon>
        <taxon>Pentapetalae</taxon>
        <taxon>asterids</taxon>
        <taxon>campanulids</taxon>
        <taxon>Escalloniales</taxon>
        <taxon>Escalloniaceae</taxon>
        <taxon>Escallonia</taxon>
    </lineage>
</organism>
<dbReference type="Pfam" id="PF03619">
    <property type="entry name" value="Solute_trans_a"/>
    <property type="match status" value="1"/>
</dbReference>
<name>A0AA88UA76_9ASTE</name>
<evidence type="ECO:0000313" key="6">
    <source>
        <dbReference type="Proteomes" id="UP001187471"/>
    </source>
</evidence>
<proteinExistence type="predicted"/>
<evidence type="ECO:0000313" key="5">
    <source>
        <dbReference type="EMBL" id="KAK2976228.1"/>
    </source>
</evidence>
<keyword evidence="4" id="KW-0472">Membrane</keyword>
<dbReference type="GO" id="GO:0016020">
    <property type="term" value="C:membrane"/>
    <property type="evidence" value="ECO:0007669"/>
    <property type="project" value="UniProtKB-SubCell"/>
</dbReference>
<evidence type="ECO:0000256" key="3">
    <source>
        <dbReference type="ARBA" id="ARBA00022989"/>
    </source>
</evidence>
<comment type="caution">
    <text evidence="5">The sequence shown here is derived from an EMBL/GenBank/DDBJ whole genome shotgun (WGS) entry which is preliminary data.</text>
</comment>
<dbReference type="AlphaFoldDB" id="A0AA88UA76"/>
<evidence type="ECO:0000256" key="1">
    <source>
        <dbReference type="ARBA" id="ARBA00004141"/>
    </source>
</evidence>
<dbReference type="EMBL" id="JAVXUO010002100">
    <property type="protein sequence ID" value="KAK2976228.1"/>
    <property type="molecule type" value="Genomic_DNA"/>
</dbReference>
<protein>
    <submittedName>
        <fullName evidence="5">Uncharacterized protein</fullName>
    </submittedName>
</protein>
<sequence length="63" mass="7532">MNEMKSIQVPFSSAEKLEQQFLEQKIGEEHIQEAIQNVLVCLEMIVFSILQHYAFHRLRKRDE</sequence>